<evidence type="ECO:0000256" key="3">
    <source>
        <dbReference type="ARBA" id="ARBA00023125"/>
    </source>
</evidence>
<protein>
    <recommendedName>
        <fullName evidence="8">Nuclear transcription factor Y subunit</fullName>
    </recommendedName>
</protein>
<comment type="similarity">
    <text evidence="8">Belongs to the NFYA/HAP2 subunit family.</text>
</comment>
<dbReference type="InterPro" id="IPR018362">
    <property type="entry name" value="CCAAT-binding_factor_CS"/>
</dbReference>
<keyword evidence="11" id="KW-1185">Reference proteome</keyword>
<accession>A0A7N2LD38</accession>
<evidence type="ECO:0000256" key="8">
    <source>
        <dbReference type="RuleBase" id="RU367155"/>
    </source>
</evidence>
<comment type="subcellular location">
    <subcellularLocation>
        <location evidence="1 8">Nucleus</location>
    </subcellularLocation>
</comment>
<reference evidence="10 11" key="1">
    <citation type="journal article" date="2016" name="G3 (Bethesda)">
        <title>First Draft Assembly and Annotation of the Genome of a California Endemic Oak Quercus lobata Nee (Fagaceae).</title>
        <authorList>
            <person name="Sork V.L."/>
            <person name="Fitz-Gibbon S.T."/>
            <person name="Puiu D."/>
            <person name="Crepeau M."/>
            <person name="Gugger P.F."/>
            <person name="Sherman R."/>
            <person name="Stevens K."/>
            <person name="Langley C.H."/>
            <person name="Pellegrini M."/>
            <person name="Salzberg S.L."/>
        </authorList>
    </citation>
    <scope>NUCLEOTIDE SEQUENCE [LARGE SCALE GENOMIC DNA]</scope>
    <source>
        <strain evidence="10 11">cv. SW786</strain>
    </source>
</reference>
<gene>
    <name evidence="10" type="primary">LOC115987293</name>
</gene>
<keyword evidence="3 8" id="KW-0238">DNA-binding</keyword>
<dbReference type="PROSITE" id="PS00686">
    <property type="entry name" value="NFYA_HAP2_1"/>
    <property type="match status" value="1"/>
</dbReference>
<evidence type="ECO:0000313" key="10">
    <source>
        <dbReference type="EnsemblPlants" id="QL04p006303:mrna"/>
    </source>
</evidence>
<feature type="compositionally biased region" description="Low complexity" evidence="9">
    <location>
        <begin position="294"/>
        <end position="307"/>
    </location>
</feature>
<organism evidence="10 11">
    <name type="scientific">Quercus lobata</name>
    <name type="common">Valley oak</name>
    <dbReference type="NCBI Taxonomy" id="97700"/>
    <lineage>
        <taxon>Eukaryota</taxon>
        <taxon>Viridiplantae</taxon>
        <taxon>Streptophyta</taxon>
        <taxon>Embryophyta</taxon>
        <taxon>Tracheophyta</taxon>
        <taxon>Spermatophyta</taxon>
        <taxon>Magnoliopsida</taxon>
        <taxon>eudicotyledons</taxon>
        <taxon>Gunneridae</taxon>
        <taxon>Pentapetalae</taxon>
        <taxon>rosids</taxon>
        <taxon>fabids</taxon>
        <taxon>Fagales</taxon>
        <taxon>Fagaceae</taxon>
        <taxon>Quercus</taxon>
    </lineage>
</organism>
<dbReference type="KEGG" id="qlo:115987293"/>
<dbReference type="AlphaFoldDB" id="A0A7N2LD38"/>
<dbReference type="PANTHER" id="PTHR12632">
    <property type="entry name" value="TRANSCRIPTION FACTOR NF-Y ALPHA-RELATED"/>
    <property type="match status" value="1"/>
</dbReference>
<keyword evidence="2 8" id="KW-0805">Transcription regulation</keyword>
<proteinExistence type="inferred from homology"/>
<evidence type="ECO:0000256" key="9">
    <source>
        <dbReference type="SAM" id="MobiDB-lite"/>
    </source>
</evidence>
<feature type="region of interest" description="Disordered" evidence="9">
    <location>
        <begin position="218"/>
        <end position="281"/>
    </location>
</feature>
<feature type="compositionally biased region" description="Polar residues" evidence="9">
    <location>
        <begin position="237"/>
        <end position="269"/>
    </location>
</feature>
<dbReference type="Proteomes" id="UP000594261">
    <property type="component" value="Chromosome 4"/>
</dbReference>
<dbReference type="PROSITE" id="PS51152">
    <property type="entry name" value="NFYA_HAP2_2"/>
    <property type="match status" value="1"/>
</dbReference>
<dbReference type="RefSeq" id="XP_030966676.1">
    <property type="nucleotide sequence ID" value="XM_031110816.1"/>
</dbReference>
<dbReference type="EnsemblPlants" id="QL04p006303:mrna">
    <property type="protein sequence ID" value="QL04p006303:mrna"/>
    <property type="gene ID" value="QL04p006303"/>
</dbReference>
<dbReference type="InParanoid" id="A0A7N2LD38"/>
<evidence type="ECO:0000313" key="11">
    <source>
        <dbReference type="Proteomes" id="UP000594261"/>
    </source>
</evidence>
<comment type="subunit">
    <text evidence="7">Heterotrimeric transcription factor composed of three components, NF-YA, NF-YB and NF-YC. NF-YB and NF-YC must interact and dimerize for NF-YA association and DNA binding.</text>
</comment>
<dbReference type="GO" id="GO:0003677">
    <property type="term" value="F:DNA binding"/>
    <property type="evidence" value="ECO:0007669"/>
    <property type="project" value="UniProtKB-KW"/>
</dbReference>
<dbReference type="OrthoDB" id="1097733at2759"/>
<evidence type="ECO:0000256" key="2">
    <source>
        <dbReference type="ARBA" id="ARBA00023015"/>
    </source>
</evidence>
<dbReference type="Pfam" id="PF02045">
    <property type="entry name" value="CBFB_NFYA"/>
    <property type="match status" value="1"/>
</dbReference>
<dbReference type="Gene3D" id="6.10.250.2430">
    <property type="match status" value="1"/>
</dbReference>
<evidence type="ECO:0000256" key="5">
    <source>
        <dbReference type="ARBA" id="ARBA00023163"/>
    </source>
</evidence>
<evidence type="ECO:0000256" key="1">
    <source>
        <dbReference type="ARBA" id="ARBA00004123"/>
    </source>
</evidence>
<evidence type="ECO:0000256" key="4">
    <source>
        <dbReference type="ARBA" id="ARBA00023159"/>
    </source>
</evidence>
<dbReference type="GO" id="GO:0016602">
    <property type="term" value="C:CCAAT-binding factor complex"/>
    <property type="evidence" value="ECO:0007669"/>
    <property type="project" value="InterPro"/>
</dbReference>
<dbReference type="PRINTS" id="PR00616">
    <property type="entry name" value="CCAATSUBUNTB"/>
</dbReference>
<dbReference type="GeneID" id="115987293"/>
<feature type="region of interest" description="Disordered" evidence="9">
    <location>
        <begin position="292"/>
        <end position="311"/>
    </location>
</feature>
<keyword evidence="5 8" id="KW-0804">Transcription</keyword>
<evidence type="ECO:0000256" key="6">
    <source>
        <dbReference type="ARBA" id="ARBA00023242"/>
    </source>
</evidence>
<dbReference type="OMA" id="HLYGMHH"/>
<dbReference type="Gramene" id="QL04p006303:mrna">
    <property type="protein sequence ID" value="QL04p006303:mrna"/>
    <property type="gene ID" value="QL04p006303"/>
</dbReference>
<sequence length="342" mass="37500">MMPAKLGNEDRRLENCGPTTLQSTVYSHPWWSGVGSNGSLGESGSKSSSMEHLNGSVKNGVMQLKANGQLDGGANFNKETQVTIASQSDGNIGQEHQHVNHVPSSTPKMGEHLDPNSNMELVGHSIVLTPYMYSEPHYGGMLAPYGHQAMIPAQLYGMHQARMPLPLEMEEEPVFVNAKQYHGILRRRQSRAKAELQKKAIKVRKPYLHESRHLHAMRRARGCGGRFLNTKKPDNDANPTSEKGMNMGANSSVQPTSKSGSEYLPNNGNGKLDSSHNKQEGSRSMIHNMHKAHNLSNGNSNGHGLSSTYHSLFSDDKEGGYMGQQRESMHMNGIARGALPIK</sequence>
<dbReference type="InterPro" id="IPR001289">
    <property type="entry name" value="NFYA"/>
</dbReference>
<dbReference type="GO" id="GO:0003700">
    <property type="term" value="F:DNA-binding transcription factor activity"/>
    <property type="evidence" value="ECO:0007669"/>
    <property type="project" value="UniProtKB-UniRule"/>
</dbReference>
<keyword evidence="4" id="KW-0010">Activator</keyword>
<reference evidence="10" key="2">
    <citation type="submission" date="2021-01" db="UniProtKB">
        <authorList>
            <consortium name="EnsemblPlants"/>
        </authorList>
    </citation>
    <scope>IDENTIFICATION</scope>
</reference>
<comment type="function">
    <text evidence="8">Component of the sequence-specific heterotrimeric transcription factor (NF-Y) which specifically recognizes a 5'-CCAAT-3' box motif found in the promoters of its target genes.</text>
</comment>
<dbReference type="EMBL" id="LRBV02000004">
    <property type="status" value="NOT_ANNOTATED_CDS"/>
    <property type="molecule type" value="Genomic_DNA"/>
</dbReference>
<keyword evidence="6 8" id="KW-0539">Nucleus</keyword>
<dbReference type="SMART" id="SM00521">
    <property type="entry name" value="CBF"/>
    <property type="match status" value="1"/>
</dbReference>
<name>A0A7N2LD38_QUELO</name>
<evidence type="ECO:0000256" key="7">
    <source>
        <dbReference type="ARBA" id="ARBA00025911"/>
    </source>
</evidence>